<feature type="non-terminal residue" evidence="1">
    <location>
        <position position="60"/>
    </location>
</feature>
<protein>
    <submittedName>
        <fullName evidence="1">Uncharacterized protein</fullName>
    </submittedName>
</protein>
<keyword evidence="2" id="KW-1185">Reference proteome</keyword>
<dbReference type="Proteomes" id="UP000790709">
    <property type="component" value="Unassembled WGS sequence"/>
</dbReference>
<proteinExistence type="predicted"/>
<accession>A0ACB8AY88</accession>
<organism evidence="1 2">
    <name type="scientific">Leucogyrophana mollusca</name>
    <dbReference type="NCBI Taxonomy" id="85980"/>
    <lineage>
        <taxon>Eukaryota</taxon>
        <taxon>Fungi</taxon>
        <taxon>Dikarya</taxon>
        <taxon>Basidiomycota</taxon>
        <taxon>Agaricomycotina</taxon>
        <taxon>Agaricomycetes</taxon>
        <taxon>Agaricomycetidae</taxon>
        <taxon>Boletales</taxon>
        <taxon>Boletales incertae sedis</taxon>
        <taxon>Leucogyrophana</taxon>
    </lineage>
</organism>
<name>A0ACB8AY88_9AGAM</name>
<reference evidence="1" key="1">
    <citation type="journal article" date="2021" name="New Phytol.">
        <title>Evolutionary innovations through gain and loss of genes in the ectomycorrhizal Boletales.</title>
        <authorList>
            <person name="Wu G."/>
            <person name="Miyauchi S."/>
            <person name="Morin E."/>
            <person name="Kuo A."/>
            <person name="Drula E."/>
            <person name="Varga T."/>
            <person name="Kohler A."/>
            <person name="Feng B."/>
            <person name="Cao Y."/>
            <person name="Lipzen A."/>
            <person name="Daum C."/>
            <person name="Hundley H."/>
            <person name="Pangilinan J."/>
            <person name="Johnson J."/>
            <person name="Barry K."/>
            <person name="LaButti K."/>
            <person name="Ng V."/>
            <person name="Ahrendt S."/>
            <person name="Min B."/>
            <person name="Choi I.G."/>
            <person name="Park H."/>
            <person name="Plett J.M."/>
            <person name="Magnuson J."/>
            <person name="Spatafora J.W."/>
            <person name="Nagy L.G."/>
            <person name="Henrissat B."/>
            <person name="Grigoriev I.V."/>
            <person name="Yang Z.L."/>
            <person name="Xu J."/>
            <person name="Martin F.M."/>
        </authorList>
    </citation>
    <scope>NUCLEOTIDE SEQUENCE</scope>
    <source>
        <strain evidence="1">KUC20120723A-06</strain>
    </source>
</reference>
<sequence length="60" mass="6907">PYHTSILTGEAWVLELLTGHPDRARHNLCVSVEQFEELVRILRQNGHSDSKKIKLEEKLA</sequence>
<dbReference type="EMBL" id="MU267026">
    <property type="protein sequence ID" value="KAH7917533.1"/>
    <property type="molecule type" value="Genomic_DNA"/>
</dbReference>
<evidence type="ECO:0000313" key="1">
    <source>
        <dbReference type="EMBL" id="KAH7917533.1"/>
    </source>
</evidence>
<evidence type="ECO:0000313" key="2">
    <source>
        <dbReference type="Proteomes" id="UP000790709"/>
    </source>
</evidence>
<feature type="non-terminal residue" evidence="1">
    <location>
        <position position="1"/>
    </location>
</feature>
<gene>
    <name evidence="1" type="ORF">BV22DRAFT_980980</name>
</gene>
<comment type="caution">
    <text evidence="1">The sequence shown here is derived from an EMBL/GenBank/DDBJ whole genome shotgun (WGS) entry which is preliminary data.</text>
</comment>